<dbReference type="Proteomes" id="UP000571950">
    <property type="component" value="Unassembled WGS sequence"/>
</dbReference>
<dbReference type="EMBL" id="JACIDT010000015">
    <property type="protein sequence ID" value="MBB3927843.1"/>
    <property type="molecule type" value="Genomic_DNA"/>
</dbReference>
<evidence type="ECO:0000313" key="3">
    <source>
        <dbReference type="Proteomes" id="UP000571950"/>
    </source>
</evidence>
<proteinExistence type="predicted"/>
<sequence>MSNWLRIYSEVLNDPKVQKLPGETFKGWINILCLAAQNEGVLPSDGDIAFALRIDAKRAEKLMKQLSDAGLIDVSETGRTPHNWNGRQYKSDVSTERVKRFRERSKKQSETATETPPEQSRNRAEAEAEQKRANETPPDDQRVVDLAHELATAAGCCPPDHGRIVENQTIVRGWLSAGAEPSQLRSLIADRMASGRAQPRTLRYFDAAVRDSLAQRSKQDDGCMSMVRQILKEEAA</sequence>
<evidence type="ECO:0000313" key="2">
    <source>
        <dbReference type="EMBL" id="MBB3927843.1"/>
    </source>
</evidence>
<protein>
    <submittedName>
        <fullName evidence="2">Uncharacterized protein</fullName>
    </submittedName>
</protein>
<organism evidence="2 3">
    <name type="scientific">Sphingobium jiangsuense</name>
    <dbReference type="NCBI Taxonomy" id="870476"/>
    <lineage>
        <taxon>Bacteria</taxon>
        <taxon>Pseudomonadati</taxon>
        <taxon>Pseudomonadota</taxon>
        <taxon>Alphaproteobacteria</taxon>
        <taxon>Sphingomonadales</taxon>
        <taxon>Sphingomonadaceae</taxon>
        <taxon>Sphingobium</taxon>
    </lineage>
</organism>
<feature type="compositionally biased region" description="Polar residues" evidence="1">
    <location>
        <begin position="77"/>
        <end position="88"/>
    </location>
</feature>
<comment type="caution">
    <text evidence="2">The sequence shown here is derived from an EMBL/GenBank/DDBJ whole genome shotgun (WGS) entry which is preliminary data.</text>
</comment>
<keyword evidence="3" id="KW-1185">Reference proteome</keyword>
<dbReference type="RefSeq" id="WP_188073305.1">
    <property type="nucleotide sequence ID" value="NZ_BSPS01000180.1"/>
</dbReference>
<accession>A0A7W6BJ40</accession>
<evidence type="ECO:0000256" key="1">
    <source>
        <dbReference type="SAM" id="MobiDB-lite"/>
    </source>
</evidence>
<feature type="compositionally biased region" description="Basic and acidic residues" evidence="1">
    <location>
        <begin position="120"/>
        <end position="141"/>
    </location>
</feature>
<feature type="compositionally biased region" description="Polar residues" evidence="1">
    <location>
        <begin position="110"/>
        <end position="119"/>
    </location>
</feature>
<dbReference type="AlphaFoldDB" id="A0A7W6BJ40"/>
<feature type="compositionally biased region" description="Basic and acidic residues" evidence="1">
    <location>
        <begin position="89"/>
        <end position="98"/>
    </location>
</feature>
<reference evidence="2 3" key="1">
    <citation type="submission" date="2020-08" db="EMBL/GenBank/DDBJ databases">
        <title>Genomic Encyclopedia of Type Strains, Phase IV (KMG-IV): sequencing the most valuable type-strain genomes for metagenomic binning, comparative biology and taxonomic classification.</title>
        <authorList>
            <person name="Goeker M."/>
        </authorList>
    </citation>
    <scope>NUCLEOTIDE SEQUENCE [LARGE SCALE GENOMIC DNA]</scope>
    <source>
        <strain evidence="2 3">DSM 26189</strain>
    </source>
</reference>
<feature type="region of interest" description="Disordered" evidence="1">
    <location>
        <begin position="75"/>
        <end position="141"/>
    </location>
</feature>
<name>A0A7W6BJ40_9SPHN</name>
<gene>
    <name evidence="2" type="ORF">GGR43_003580</name>
</gene>